<dbReference type="InterPro" id="IPR018170">
    <property type="entry name" value="Aldo/ket_reductase_CS"/>
</dbReference>
<dbReference type="InterPro" id="IPR050523">
    <property type="entry name" value="AKR_Detox_Biosynth"/>
</dbReference>
<dbReference type="Pfam" id="PF00248">
    <property type="entry name" value="Aldo_ket_red"/>
    <property type="match status" value="1"/>
</dbReference>
<dbReference type="RefSeq" id="WP_209848041.1">
    <property type="nucleotide sequence ID" value="NZ_CBCRVE010000003.1"/>
</dbReference>
<dbReference type="EMBL" id="JAGGKP010000002">
    <property type="protein sequence ID" value="MBP1936821.1"/>
    <property type="molecule type" value="Genomic_DNA"/>
</dbReference>
<sequence length="329" mass="36705">MERTVLGSSGIEVSRIGLGTWAMGGWMWGGTDEGQSIRTILHALDEGINLLDTAPAYGAGRSEEIVGEAIRQYGKRDQVVIATKVGLELLEGGGVRRNATKEQINKEIDDSLRRLKTDYIDLYMVHWPDPLVPISETAEAMHALYKTGKIRAIGVSNFSPEQMKEWLEAAPLHSNEPPYNLFEREIEQDVLPFCRENNIATLLYGSLCRGLLTGKMTLNTEFKGDDLRNNDPKFQQPRYEQYLLAVEKLTEIASGYNKTITEFAVRWVLDQPGASVALWGARNPEQLSPVRGVSGWKITAEDMNRVDAILKETITDPVGPEFMAPPARN</sequence>
<dbReference type="SUPFAM" id="SSF51430">
    <property type="entry name" value="NAD(P)-linked oxidoreductase"/>
    <property type="match status" value="1"/>
</dbReference>
<dbReference type="Proteomes" id="UP001519273">
    <property type="component" value="Unassembled WGS sequence"/>
</dbReference>
<reference evidence="3 4" key="1">
    <citation type="submission" date="2021-03" db="EMBL/GenBank/DDBJ databases">
        <title>Genomic Encyclopedia of Type Strains, Phase IV (KMG-IV): sequencing the most valuable type-strain genomes for metagenomic binning, comparative biology and taxonomic classification.</title>
        <authorList>
            <person name="Goeker M."/>
        </authorList>
    </citation>
    <scope>NUCLEOTIDE SEQUENCE [LARGE SCALE GENOMIC DNA]</scope>
    <source>
        <strain evidence="3 4">DSM 23491</strain>
    </source>
</reference>
<keyword evidence="1" id="KW-0560">Oxidoreductase</keyword>
<dbReference type="PANTHER" id="PTHR43364:SF4">
    <property type="entry name" value="NAD(P)-LINKED OXIDOREDUCTASE SUPERFAMILY PROTEIN"/>
    <property type="match status" value="1"/>
</dbReference>
<proteinExistence type="predicted"/>
<comment type="caution">
    <text evidence="3">The sequence shown here is derived from an EMBL/GenBank/DDBJ whole genome shotgun (WGS) entry which is preliminary data.</text>
</comment>
<dbReference type="InterPro" id="IPR023210">
    <property type="entry name" value="NADP_OxRdtase_dom"/>
</dbReference>
<organism evidence="3 4">
    <name type="scientific">Paenibacillus sediminis</name>
    <dbReference type="NCBI Taxonomy" id="664909"/>
    <lineage>
        <taxon>Bacteria</taxon>
        <taxon>Bacillati</taxon>
        <taxon>Bacillota</taxon>
        <taxon>Bacilli</taxon>
        <taxon>Bacillales</taxon>
        <taxon>Paenibacillaceae</taxon>
        <taxon>Paenibacillus</taxon>
    </lineage>
</organism>
<dbReference type="CDD" id="cd19148">
    <property type="entry name" value="AKR_AKR11B1"/>
    <property type="match status" value="1"/>
</dbReference>
<dbReference type="Gene3D" id="3.20.20.100">
    <property type="entry name" value="NADP-dependent oxidoreductase domain"/>
    <property type="match status" value="1"/>
</dbReference>
<evidence type="ECO:0000259" key="2">
    <source>
        <dbReference type="Pfam" id="PF00248"/>
    </source>
</evidence>
<keyword evidence="4" id="KW-1185">Reference proteome</keyword>
<evidence type="ECO:0000256" key="1">
    <source>
        <dbReference type="ARBA" id="ARBA00023002"/>
    </source>
</evidence>
<protein>
    <submittedName>
        <fullName evidence="3">Aryl-alcohol dehydrogenase-like predicted oxidoreductase</fullName>
    </submittedName>
</protein>
<evidence type="ECO:0000313" key="4">
    <source>
        <dbReference type="Proteomes" id="UP001519273"/>
    </source>
</evidence>
<name>A0ABS4H2X6_9BACL</name>
<accession>A0ABS4H2X6</accession>
<dbReference type="PROSITE" id="PS00062">
    <property type="entry name" value="ALDOKETO_REDUCTASE_2"/>
    <property type="match status" value="1"/>
</dbReference>
<dbReference type="InterPro" id="IPR036812">
    <property type="entry name" value="NAD(P)_OxRdtase_dom_sf"/>
</dbReference>
<feature type="domain" description="NADP-dependent oxidoreductase" evidence="2">
    <location>
        <begin position="15"/>
        <end position="310"/>
    </location>
</feature>
<gene>
    <name evidence="3" type="ORF">J2Z20_001702</name>
</gene>
<dbReference type="PANTHER" id="PTHR43364">
    <property type="entry name" value="NADH-SPECIFIC METHYLGLYOXAL REDUCTASE-RELATED"/>
    <property type="match status" value="1"/>
</dbReference>
<evidence type="ECO:0000313" key="3">
    <source>
        <dbReference type="EMBL" id="MBP1936821.1"/>
    </source>
</evidence>